<comment type="caution">
    <text evidence="9">The sequence shown here is derived from an EMBL/GenBank/DDBJ whole genome shotgun (WGS) entry which is preliminary data.</text>
</comment>
<dbReference type="EMBL" id="BNCJ01000002">
    <property type="protein sequence ID" value="GHF41044.1"/>
    <property type="molecule type" value="Genomic_DNA"/>
</dbReference>
<evidence type="ECO:0000256" key="1">
    <source>
        <dbReference type="ARBA" id="ARBA00004141"/>
    </source>
</evidence>
<dbReference type="Pfam" id="PF07690">
    <property type="entry name" value="MFS_1"/>
    <property type="match status" value="1"/>
</dbReference>
<keyword evidence="5 6" id="KW-0472">Membrane</keyword>
<feature type="transmembrane region" description="Helical" evidence="6">
    <location>
        <begin position="248"/>
        <end position="271"/>
    </location>
</feature>
<feature type="transmembrane region" description="Helical" evidence="6">
    <location>
        <begin position="127"/>
        <end position="151"/>
    </location>
</feature>
<feature type="transmembrane region" description="Helical" evidence="6">
    <location>
        <begin position="210"/>
        <end position="227"/>
    </location>
</feature>
<feature type="domain" description="Major facilitator superfamily (MFS) profile" evidence="8">
    <location>
        <begin position="3"/>
        <end position="437"/>
    </location>
</feature>
<dbReference type="InterPro" id="IPR011701">
    <property type="entry name" value="MFS"/>
</dbReference>
<feature type="transmembrane region" description="Helical" evidence="6">
    <location>
        <begin position="407"/>
        <end position="431"/>
    </location>
</feature>
<feature type="transmembrane region" description="Helical" evidence="6">
    <location>
        <begin position="69"/>
        <end position="88"/>
    </location>
</feature>
<dbReference type="PROSITE" id="PS50850">
    <property type="entry name" value="MFS"/>
    <property type="match status" value="1"/>
</dbReference>
<feature type="signal peptide" evidence="7">
    <location>
        <begin position="1"/>
        <end position="29"/>
    </location>
</feature>
<dbReference type="AlphaFoldDB" id="A0A8J3GVM1"/>
<dbReference type="SUPFAM" id="SSF103473">
    <property type="entry name" value="MFS general substrate transporter"/>
    <property type="match status" value="1"/>
</dbReference>
<feature type="transmembrane region" description="Helical" evidence="6">
    <location>
        <begin position="383"/>
        <end position="401"/>
    </location>
</feature>
<evidence type="ECO:0000256" key="6">
    <source>
        <dbReference type="SAM" id="Phobius"/>
    </source>
</evidence>
<keyword evidence="7" id="KW-0732">Signal</keyword>
<accession>A0A8J3GVM1</accession>
<dbReference type="PANTHER" id="PTHR42718:SF9">
    <property type="entry name" value="MAJOR FACILITATOR SUPERFAMILY MULTIDRUG TRANSPORTER MFSC"/>
    <property type="match status" value="1"/>
</dbReference>
<dbReference type="CDD" id="cd17321">
    <property type="entry name" value="MFS_MMR_MDR_like"/>
    <property type="match status" value="1"/>
</dbReference>
<keyword evidence="10" id="KW-1185">Reference proteome</keyword>
<organism evidence="9 10">
    <name type="scientific">Seohaeicola zhoushanensis</name>
    <dbReference type="NCBI Taxonomy" id="1569283"/>
    <lineage>
        <taxon>Bacteria</taxon>
        <taxon>Pseudomonadati</taxon>
        <taxon>Pseudomonadota</taxon>
        <taxon>Alphaproteobacteria</taxon>
        <taxon>Rhodobacterales</taxon>
        <taxon>Roseobacteraceae</taxon>
        <taxon>Seohaeicola</taxon>
    </lineage>
</organism>
<evidence type="ECO:0000313" key="9">
    <source>
        <dbReference type="EMBL" id="GHF41044.1"/>
    </source>
</evidence>
<evidence type="ECO:0000256" key="7">
    <source>
        <dbReference type="SAM" id="SignalP"/>
    </source>
</evidence>
<feature type="chain" id="PRO_5035275436" evidence="7">
    <location>
        <begin position="30"/>
        <end position="439"/>
    </location>
</feature>
<feature type="transmembrane region" description="Helical" evidence="6">
    <location>
        <begin position="186"/>
        <end position="204"/>
    </location>
</feature>
<reference evidence="9" key="1">
    <citation type="journal article" date="2014" name="Int. J. Syst. Evol. Microbiol.">
        <title>Complete genome sequence of Corynebacterium casei LMG S-19264T (=DSM 44701T), isolated from a smear-ripened cheese.</title>
        <authorList>
            <consortium name="US DOE Joint Genome Institute (JGI-PGF)"/>
            <person name="Walter F."/>
            <person name="Albersmeier A."/>
            <person name="Kalinowski J."/>
            <person name="Ruckert C."/>
        </authorList>
    </citation>
    <scope>NUCLEOTIDE SEQUENCE</scope>
    <source>
        <strain evidence="9">KCTC 42650</strain>
    </source>
</reference>
<feature type="transmembrane region" description="Helical" evidence="6">
    <location>
        <begin position="311"/>
        <end position="333"/>
    </location>
</feature>
<gene>
    <name evidence="9" type="ORF">GCM10017056_10820</name>
</gene>
<sequence>MIALFSLALCVLSASLGVSIAAVALPAFAADFAVPMAGAQWVVLAYLLATTVASVLAGRLGDVLGRREVLLAGIALFAVASLAAALAPGFGALIAARAAQGVGAAVLMALPLSFVPDIVAPERTGRAMGLLGSVSAFGTALGPSAGGLVLAEFGWRAVFLVLVPLGVLAFALALRLPRETASRSGGLDLPGTLALGLTLAAYALATTLGAPWLLLPAALGLVAFLWIETHAAAPLLPPALLREPGLAAALAMSTLVATVMMSTLVVGPFYLTTGLGLGAATMGLVMAVGPATAALSGIPAGRVTDRLGPALTLRLGLLVSLGGTIALASLPPLLGTPGYILALMMLTPGFQLFFAANSTAVMAEVDPARKGLVSGLLNLSRNLGFITGAAVLGAVFAAASGPTPEAMATGLGATFGTAAALLLLALVLGAASRTRQRTV</sequence>
<keyword evidence="4 6" id="KW-1133">Transmembrane helix</keyword>
<feature type="transmembrane region" description="Helical" evidence="6">
    <location>
        <begin position="94"/>
        <end position="115"/>
    </location>
</feature>
<evidence type="ECO:0000259" key="8">
    <source>
        <dbReference type="PROSITE" id="PS50850"/>
    </source>
</evidence>
<feature type="transmembrane region" description="Helical" evidence="6">
    <location>
        <begin position="277"/>
        <end position="299"/>
    </location>
</feature>
<feature type="transmembrane region" description="Helical" evidence="6">
    <location>
        <begin position="339"/>
        <end position="362"/>
    </location>
</feature>
<dbReference type="RefSeq" id="WP_189679017.1">
    <property type="nucleotide sequence ID" value="NZ_BNCJ01000002.1"/>
</dbReference>
<feature type="transmembrane region" description="Helical" evidence="6">
    <location>
        <begin position="157"/>
        <end position="174"/>
    </location>
</feature>
<dbReference type="InterPro" id="IPR020846">
    <property type="entry name" value="MFS_dom"/>
</dbReference>
<evidence type="ECO:0000256" key="5">
    <source>
        <dbReference type="ARBA" id="ARBA00023136"/>
    </source>
</evidence>
<name>A0A8J3GVM1_9RHOB</name>
<evidence type="ECO:0000313" key="10">
    <source>
        <dbReference type="Proteomes" id="UP000626220"/>
    </source>
</evidence>
<dbReference type="GO" id="GO:0022857">
    <property type="term" value="F:transmembrane transporter activity"/>
    <property type="evidence" value="ECO:0007669"/>
    <property type="project" value="InterPro"/>
</dbReference>
<comment type="subcellular location">
    <subcellularLocation>
        <location evidence="1">Membrane</location>
        <topology evidence="1">Multi-pass membrane protein</topology>
    </subcellularLocation>
</comment>
<evidence type="ECO:0000256" key="2">
    <source>
        <dbReference type="ARBA" id="ARBA00022448"/>
    </source>
</evidence>
<dbReference type="InterPro" id="IPR036259">
    <property type="entry name" value="MFS_trans_sf"/>
</dbReference>
<dbReference type="PRINTS" id="PR01036">
    <property type="entry name" value="TCRTETB"/>
</dbReference>
<evidence type="ECO:0000256" key="4">
    <source>
        <dbReference type="ARBA" id="ARBA00022989"/>
    </source>
</evidence>
<proteinExistence type="predicted"/>
<dbReference type="Proteomes" id="UP000626220">
    <property type="component" value="Unassembled WGS sequence"/>
</dbReference>
<protein>
    <submittedName>
        <fullName evidence="9">MFS transporter</fullName>
    </submittedName>
</protein>
<evidence type="ECO:0000256" key="3">
    <source>
        <dbReference type="ARBA" id="ARBA00022692"/>
    </source>
</evidence>
<dbReference type="Gene3D" id="1.20.1250.20">
    <property type="entry name" value="MFS general substrate transporter like domains"/>
    <property type="match status" value="1"/>
</dbReference>
<dbReference type="PANTHER" id="PTHR42718">
    <property type="entry name" value="MAJOR FACILITATOR SUPERFAMILY MULTIDRUG TRANSPORTER MFSC"/>
    <property type="match status" value="1"/>
</dbReference>
<keyword evidence="3 6" id="KW-0812">Transmembrane</keyword>
<feature type="transmembrane region" description="Helical" evidence="6">
    <location>
        <begin position="39"/>
        <end position="57"/>
    </location>
</feature>
<keyword evidence="2" id="KW-0813">Transport</keyword>
<reference evidence="9" key="2">
    <citation type="submission" date="2020-09" db="EMBL/GenBank/DDBJ databases">
        <authorList>
            <person name="Sun Q."/>
            <person name="Kim S."/>
        </authorList>
    </citation>
    <scope>NUCLEOTIDE SEQUENCE</scope>
    <source>
        <strain evidence="9">KCTC 42650</strain>
    </source>
</reference>
<dbReference type="GO" id="GO:0016020">
    <property type="term" value="C:membrane"/>
    <property type="evidence" value="ECO:0007669"/>
    <property type="project" value="UniProtKB-SubCell"/>
</dbReference>
<dbReference type="Gene3D" id="1.20.1720.10">
    <property type="entry name" value="Multidrug resistance protein D"/>
    <property type="match status" value="1"/>
</dbReference>